<evidence type="ECO:0000313" key="1">
    <source>
        <dbReference type="EMBL" id="EHR38223.1"/>
    </source>
</evidence>
<dbReference type="PANTHER" id="PTHR40056">
    <property type="entry name" value="HYPOTHETICAL CYTOSOLIC PROTEIN"/>
    <property type="match status" value="1"/>
</dbReference>
<dbReference type="RefSeq" id="WP_006308225.1">
    <property type="nucleotide sequence ID" value="NZ_JH601133.1"/>
</dbReference>
<evidence type="ECO:0008006" key="3">
    <source>
        <dbReference type="Google" id="ProtNLM"/>
    </source>
</evidence>
<dbReference type="AlphaFoldDB" id="H3NHG8"/>
<dbReference type="STRING" id="883113.HMPREF9708_00307"/>
<dbReference type="Proteomes" id="UP000006190">
    <property type="component" value="Unassembled WGS sequence"/>
</dbReference>
<dbReference type="OrthoDB" id="3191472at2"/>
<comment type="caution">
    <text evidence="1">The sequence shown here is derived from an EMBL/GenBank/DDBJ whole genome shotgun (WGS) entry which is preliminary data.</text>
</comment>
<dbReference type="InterPro" id="IPR014975">
    <property type="entry name" value="DUF1836"/>
</dbReference>
<dbReference type="PANTHER" id="PTHR40056:SF1">
    <property type="entry name" value="DUF1836 DOMAIN-CONTAINING PROTEIN"/>
    <property type="match status" value="1"/>
</dbReference>
<dbReference type="PATRIC" id="fig|883113.3.peg.312"/>
<gene>
    <name evidence="1" type="ORF">HMPREF9708_00307</name>
</gene>
<proteinExistence type="predicted"/>
<evidence type="ECO:0000313" key="2">
    <source>
        <dbReference type="Proteomes" id="UP000006190"/>
    </source>
</evidence>
<reference evidence="1 2" key="1">
    <citation type="submission" date="2012-01" db="EMBL/GenBank/DDBJ databases">
        <title>The Genome Sequence of Facklamia languida CCUG 37842.</title>
        <authorList>
            <consortium name="The Broad Institute Genome Sequencing Platform"/>
            <person name="Earl A."/>
            <person name="Ward D."/>
            <person name="Feldgarden M."/>
            <person name="Gevers D."/>
            <person name="Huys G."/>
            <person name="Young S.K."/>
            <person name="Zeng Q."/>
            <person name="Gargeya S."/>
            <person name="Fitzgerald M."/>
            <person name="Haas B."/>
            <person name="Abouelleil A."/>
            <person name="Alvarado L."/>
            <person name="Arachchi H.M."/>
            <person name="Berlin A."/>
            <person name="Chapman S.B."/>
            <person name="Gearin G."/>
            <person name="Goldberg J."/>
            <person name="Griggs A."/>
            <person name="Gujja S."/>
            <person name="Hansen M."/>
            <person name="Heiman D."/>
            <person name="Howarth C."/>
            <person name="Larimer J."/>
            <person name="Lui A."/>
            <person name="MacDonald P.J.P."/>
            <person name="McCowen C."/>
            <person name="Montmayeur A."/>
            <person name="Murphy C."/>
            <person name="Neiman D."/>
            <person name="Pearson M."/>
            <person name="Priest M."/>
            <person name="Roberts A."/>
            <person name="Saif S."/>
            <person name="Shea T."/>
            <person name="Sisk P."/>
            <person name="Stolte C."/>
            <person name="Sykes S."/>
            <person name="Wortman J."/>
            <person name="Nusbaum C."/>
            <person name="Birren B."/>
        </authorList>
    </citation>
    <scope>NUCLEOTIDE SEQUENCE [LARGE SCALE GENOMIC DNA]</scope>
    <source>
        <strain evidence="1 2">CCUG 37842</strain>
    </source>
</reference>
<name>H3NHG8_9LACT</name>
<sequence>MPMTIREVLCFSCPSWQELPPDPLFNHEVVDYLNQALQAISHHGPLITSTMIQNYVKWGFLTRPQGRKYTRDHLAQLIIISIFKQVLTIDQVKEGMDLQLRHGSLADQYNHFVKIMNDTIYQVFSSINNSEPQQKNLAPLEDSRRGLLAVSYAFAYKLLAQMMIDQGGYQEMRNDDE</sequence>
<protein>
    <recommendedName>
        <fullName evidence="3">DUF1836 domain-containing protein</fullName>
    </recommendedName>
</protein>
<dbReference type="EMBL" id="AGEG01000002">
    <property type="protein sequence ID" value="EHR38223.1"/>
    <property type="molecule type" value="Genomic_DNA"/>
</dbReference>
<organism evidence="1 2">
    <name type="scientific">Facklamia languida CCUG 37842</name>
    <dbReference type="NCBI Taxonomy" id="883113"/>
    <lineage>
        <taxon>Bacteria</taxon>
        <taxon>Bacillati</taxon>
        <taxon>Bacillota</taxon>
        <taxon>Bacilli</taxon>
        <taxon>Lactobacillales</taxon>
        <taxon>Aerococcaceae</taxon>
        <taxon>Facklamia</taxon>
    </lineage>
</organism>
<dbReference type="HOGENOM" id="CLU_085303_1_1_9"/>
<dbReference type="Pfam" id="PF08876">
    <property type="entry name" value="DUF1836"/>
    <property type="match status" value="1"/>
</dbReference>
<dbReference type="eggNOG" id="COG0789">
    <property type="taxonomic scope" value="Bacteria"/>
</dbReference>
<accession>H3NHG8</accession>
<keyword evidence="2" id="KW-1185">Reference proteome</keyword>